<organism evidence="2 3">
    <name type="scientific">Gynuella sunshinyii YC6258</name>
    <dbReference type="NCBI Taxonomy" id="1445510"/>
    <lineage>
        <taxon>Bacteria</taxon>
        <taxon>Pseudomonadati</taxon>
        <taxon>Pseudomonadota</taxon>
        <taxon>Gammaproteobacteria</taxon>
        <taxon>Oceanospirillales</taxon>
        <taxon>Saccharospirillaceae</taxon>
        <taxon>Gynuella</taxon>
    </lineage>
</organism>
<reference evidence="2 3" key="1">
    <citation type="submission" date="2014-01" db="EMBL/GenBank/DDBJ databases">
        <title>Full genme sequencing of cellulolytic bacterium Gynuella sunshinyii YC6258T gen. nov., sp. nov.</title>
        <authorList>
            <person name="Khan H."/>
            <person name="Chung E.J."/>
            <person name="Chung Y.R."/>
        </authorList>
    </citation>
    <scope>NUCLEOTIDE SEQUENCE [LARGE SCALE GENOMIC DNA]</scope>
    <source>
        <strain evidence="2 3">YC6258</strain>
    </source>
</reference>
<evidence type="ECO:0000313" key="3">
    <source>
        <dbReference type="Proteomes" id="UP000032266"/>
    </source>
</evidence>
<dbReference type="Gene3D" id="3.40.1550.10">
    <property type="entry name" value="CheC-like"/>
    <property type="match status" value="1"/>
</dbReference>
<evidence type="ECO:0000313" key="2">
    <source>
        <dbReference type="EMBL" id="AJQ95973.1"/>
    </source>
</evidence>
<dbReference type="OrthoDB" id="281471at2"/>
<dbReference type="PANTHER" id="PTHR43484">
    <property type="match status" value="1"/>
</dbReference>
<protein>
    <submittedName>
        <fullName evidence="2">Chemotaxis protein CheC, inhibitor of MCP methylation</fullName>
    </submittedName>
</protein>
<dbReference type="PATRIC" id="fig|1445510.3.peg.3914"/>
<accession>A0A0C5VRC9</accession>
<dbReference type="CDD" id="cd17910">
    <property type="entry name" value="CheC_ClassII"/>
    <property type="match status" value="1"/>
</dbReference>
<dbReference type="InterPro" id="IPR051469">
    <property type="entry name" value="FliN/MopA/SpaO"/>
</dbReference>
<keyword evidence="3" id="KW-1185">Reference proteome</keyword>
<dbReference type="GO" id="GO:0006935">
    <property type="term" value="P:chemotaxis"/>
    <property type="evidence" value="ECO:0007669"/>
    <property type="project" value="UniProtKB-KW"/>
</dbReference>
<evidence type="ECO:0000256" key="1">
    <source>
        <dbReference type="ARBA" id="ARBA00022500"/>
    </source>
</evidence>
<dbReference type="AlphaFoldDB" id="A0A0C5VRC9"/>
<dbReference type="RefSeq" id="WP_044618107.1">
    <property type="nucleotide sequence ID" value="NZ_CP007142.1"/>
</dbReference>
<dbReference type="STRING" id="1445510.YC6258_03937"/>
<sequence length="202" mass="22605">MHENFDEVYRDCFQEITNVAMGQAADLLARILNVFIVLPIPNVNILESSELHMALSAIDESRSVSAVCQGFIGGGISGEALLIFNDSSFSDVAHLRHNFNSDINENVELELLMDISNVLIGACLRGIADQLDLKFSQGHPKVLGRHVNVEQLIKTNAQRWKKTLAIEVNYTIEEHDVNCDLLLLFTEDSFETLKTKADYLLE</sequence>
<dbReference type="EMBL" id="CP007142">
    <property type="protein sequence ID" value="AJQ95973.1"/>
    <property type="molecule type" value="Genomic_DNA"/>
</dbReference>
<keyword evidence="1" id="KW-0145">Chemotaxis</keyword>
<dbReference type="InterPro" id="IPR028976">
    <property type="entry name" value="CheC-like_sf"/>
</dbReference>
<gene>
    <name evidence="2" type="ORF">YC6258_03937</name>
</gene>
<dbReference type="PANTHER" id="PTHR43484:SF1">
    <property type="entry name" value="FLAGELLAR MOTOR SWITCH PROTEIN FLIN"/>
    <property type="match status" value="1"/>
</dbReference>
<dbReference type="SUPFAM" id="SSF103039">
    <property type="entry name" value="CheC-like"/>
    <property type="match status" value="1"/>
</dbReference>
<name>A0A0C5VRC9_9GAMM</name>
<dbReference type="HOGENOM" id="CLU_087860_0_1_6"/>
<proteinExistence type="predicted"/>
<dbReference type="Proteomes" id="UP000032266">
    <property type="component" value="Chromosome"/>
</dbReference>
<dbReference type="KEGG" id="gsn:YC6258_03937"/>